<feature type="region of interest" description="Disordered" evidence="2">
    <location>
        <begin position="861"/>
        <end position="893"/>
    </location>
</feature>
<evidence type="ECO:0000313" key="3">
    <source>
        <dbReference type="EMBL" id="RXK39580.1"/>
    </source>
</evidence>
<dbReference type="InterPro" id="IPR008862">
    <property type="entry name" value="Tcp11"/>
</dbReference>
<reference evidence="3 4" key="1">
    <citation type="submission" date="2016-06" db="EMBL/GenBank/DDBJ databases">
        <title>Evolution of pathogenesis and genome organization in the Tremellales.</title>
        <authorList>
            <person name="Cuomo C."/>
            <person name="Litvintseva A."/>
            <person name="Heitman J."/>
            <person name="Chen Y."/>
            <person name="Sun S."/>
            <person name="Springer D."/>
            <person name="Dromer F."/>
            <person name="Young S."/>
            <person name="Zeng Q."/>
            <person name="Chapman S."/>
            <person name="Gujja S."/>
            <person name="Saif S."/>
            <person name="Birren B."/>
        </authorList>
    </citation>
    <scope>NUCLEOTIDE SEQUENCE [LARGE SCALE GENOMIC DNA]</scope>
    <source>
        <strain evidence="3 4">ATCC 28783</strain>
    </source>
</reference>
<comment type="similarity">
    <text evidence="1">Belongs to the TCP11 family.</text>
</comment>
<dbReference type="AlphaFoldDB" id="A0A4Q1BP60"/>
<feature type="compositionally biased region" description="Low complexity" evidence="2">
    <location>
        <begin position="969"/>
        <end position="1002"/>
    </location>
</feature>
<evidence type="ECO:0000256" key="2">
    <source>
        <dbReference type="SAM" id="MobiDB-lite"/>
    </source>
</evidence>
<feature type="compositionally biased region" description="Low complexity" evidence="2">
    <location>
        <begin position="129"/>
        <end position="139"/>
    </location>
</feature>
<dbReference type="PANTHER" id="PTHR12832:SF11">
    <property type="entry name" value="LD23868P"/>
    <property type="match status" value="1"/>
</dbReference>
<feature type="region of interest" description="Disordered" evidence="2">
    <location>
        <begin position="931"/>
        <end position="1015"/>
    </location>
</feature>
<dbReference type="InParanoid" id="A0A4Q1BP60"/>
<organism evidence="3 4">
    <name type="scientific">Tremella mesenterica</name>
    <name type="common">Jelly fungus</name>
    <dbReference type="NCBI Taxonomy" id="5217"/>
    <lineage>
        <taxon>Eukaryota</taxon>
        <taxon>Fungi</taxon>
        <taxon>Dikarya</taxon>
        <taxon>Basidiomycota</taxon>
        <taxon>Agaricomycotina</taxon>
        <taxon>Tremellomycetes</taxon>
        <taxon>Tremellales</taxon>
        <taxon>Tremellaceae</taxon>
        <taxon>Tremella</taxon>
    </lineage>
</organism>
<sequence length="1111" mass="124188">MEENQSPSSPLHRRSQSHTRHGEPSTNPLSHADAEVDRLAPRPGIGTAAQCNSPPQVGPSSWANQPIRDERDPSLNPVSPVLMDSRWTKVPSSRHATPSTHTVQVASSSHLQPQRHPDRPTAPLTTSQPLVRSSSSLRPLLDHTPSMIPSHRKRPRSNSLPNPVIKRRKSRHDTITPSDQVVRTYRQPKRELTRPERLARQIALDHHNRRPGHLVASARPPINIDTLRALDAGEILRHPQLRHDLLFDNLAFRPVTDASFSSTHAEIYSNTRAPTIDVRHASETGDMYWDSIATEIVTGCRCTRWEVPGAVSGQVCSVELLQRRKRVKVCVCGGWMKGLSDTEWKQAAKQWPSRLPTLIKVLRDILHSLMGSTTPCINHFAHSYSQAALEAHEQVCPTVTHALVPELKAALEPDFLTSQVRRGCLGTDLFVLLGNAMKVHCAPVRDLMVDDMVQTATGTDTDKPDVPLALRICFDCLEVMKLDIANHQVHAIRPYLARSAVVADWQAFQHNLRTLGRPISQSTTQTWIRAASQRVLMSSEPSHRLHFLGKCECRNNIDFVIRSLAEGLNELVFSESHLPTFSFWPPPTHSRLLIQGSVPVPTDPTGPTWFPESFKMDQRRIRNFYAEAVDITILQIMLAVFRIALRRTNPLLSKTEMEKEVEELKVEIVRMLDVEFSPTRATLEDVIPDITLRMAMVICRDRHHSFPPGDNSKTSTTIGNTIPDVILQQANSNTTSTTPITPQSNLHGTFGDSEDHVEPQSASLGLGNYFSPLHQVSDQLSDLLKKELQPTSKFFVQKFEDLRRLTALCLTHNMLAYRYNPCDHLFAQRTMCPSAWSSIPDKCDSIPSRPTVSRPAVEDEINDSQRTIIDSTSAGTTNATSSNSNNNMNSEPSIPTFRMLGDSFRYSQNIYRPNSFSRPQQSLTFEKLPPRIRPIEPVPGSKFDNCLSSTSSDSTSHTINNIETPQPIPNLSNLLSLPPTSMVSSPSPVNTTPTSSFPSISSELETRRNAPSPIDRISLQTTLDNPIYRSKPIPLDPNYPPRIPTSDPETRAKLEALNHQCTEIQNALMASTSFDVVSDEVREFVRRIEKVARFNLEVFGGLYAQKGMVVG</sequence>
<feature type="region of interest" description="Disordered" evidence="2">
    <location>
        <begin position="1"/>
        <end position="173"/>
    </location>
</feature>
<name>A0A4Q1BP60_TREME</name>
<feature type="compositionally biased region" description="Polar residues" evidence="2">
    <location>
        <begin position="49"/>
        <end position="64"/>
    </location>
</feature>
<evidence type="ECO:0000256" key="1">
    <source>
        <dbReference type="ARBA" id="ARBA00010954"/>
    </source>
</evidence>
<keyword evidence="4" id="KW-1185">Reference proteome</keyword>
<feature type="compositionally biased region" description="Polar residues" evidence="2">
    <location>
        <begin position="90"/>
        <end position="112"/>
    </location>
</feature>
<dbReference type="EMBL" id="SDIL01000029">
    <property type="protein sequence ID" value="RXK39580.1"/>
    <property type="molecule type" value="Genomic_DNA"/>
</dbReference>
<protein>
    <recommendedName>
        <fullName evidence="5">Tcp11-domain-containing protein</fullName>
    </recommendedName>
</protein>
<evidence type="ECO:0008006" key="5">
    <source>
        <dbReference type="Google" id="ProtNLM"/>
    </source>
</evidence>
<feature type="compositionally biased region" description="Low complexity" evidence="2">
    <location>
        <begin position="948"/>
        <end position="958"/>
    </location>
</feature>
<comment type="caution">
    <text evidence="3">The sequence shown here is derived from an EMBL/GenBank/DDBJ whole genome shotgun (WGS) entry which is preliminary data.</text>
</comment>
<dbReference type="GO" id="GO:0010737">
    <property type="term" value="P:protein kinase A signaling"/>
    <property type="evidence" value="ECO:0007669"/>
    <property type="project" value="TreeGrafter"/>
</dbReference>
<gene>
    <name evidence="3" type="ORF">M231_03082</name>
</gene>
<dbReference type="VEuPathDB" id="FungiDB:TREMEDRAFT_63030"/>
<dbReference type="PANTHER" id="PTHR12832">
    <property type="entry name" value="TESTIS-SPECIFIC PROTEIN PBS13 T-COMPLEX 11"/>
    <property type="match status" value="1"/>
</dbReference>
<feature type="compositionally biased region" description="Low complexity" evidence="2">
    <location>
        <begin position="871"/>
        <end position="890"/>
    </location>
</feature>
<dbReference type="OrthoDB" id="276323at2759"/>
<evidence type="ECO:0000313" key="4">
    <source>
        <dbReference type="Proteomes" id="UP000289152"/>
    </source>
</evidence>
<dbReference type="Proteomes" id="UP000289152">
    <property type="component" value="Unassembled WGS sequence"/>
</dbReference>
<accession>A0A4Q1BP60</accession>
<proteinExistence type="inferred from homology"/>
<dbReference type="Pfam" id="PF05794">
    <property type="entry name" value="Tcp11"/>
    <property type="match status" value="1"/>
</dbReference>